<comment type="caution">
    <text evidence="2">The sequence shown here is derived from an EMBL/GenBank/DDBJ whole genome shotgun (WGS) entry which is preliminary data.</text>
</comment>
<dbReference type="Proteomes" id="UP000702209">
    <property type="component" value="Unassembled WGS sequence"/>
</dbReference>
<name>A0ABS0CIP0_9NOCA</name>
<feature type="domain" description="DUF5753" evidence="1">
    <location>
        <begin position="99"/>
        <end position="277"/>
    </location>
</feature>
<evidence type="ECO:0000313" key="2">
    <source>
        <dbReference type="EMBL" id="MBF6296126.1"/>
    </source>
</evidence>
<keyword evidence="3" id="KW-1185">Reference proteome</keyword>
<reference evidence="2 3" key="1">
    <citation type="submission" date="2020-10" db="EMBL/GenBank/DDBJ databases">
        <title>Identification of Nocardia species via Next-generation sequencing and recognition of intraspecies genetic diversity.</title>
        <authorList>
            <person name="Li P."/>
            <person name="Li P."/>
            <person name="Lu B."/>
        </authorList>
    </citation>
    <scope>NUCLEOTIDE SEQUENCE [LARGE SCALE GENOMIC DNA]</scope>
    <source>
        <strain evidence="2 3">BJ06-0157</strain>
    </source>
</reference>
<protein>
    <submittedName>
        <fullName evidence="2">Transcriptional regulator</fullName>
    </submittedName>
</protein>
<evidence type="ECO:0000259" key="1">
    <source>
        <dbReference type="Pfam" id="PF19054"/>
    </source>
</evidence>
<sequence>MARTSPTVAGWELMLRIREQSKALGVKATTIQKALDISSAYWSQVANYRGVLTESKLEILLDLLEFEPDEKEELVALRKIAKGRGWWNEYSALFSDELARFFGLEDGARSIRSVESGVIPGLLQTEDYIRALLSSPLSTGRPTEIGQRVRARLQRQCRLDGPDPLQLSVIIGQAALMQEIGGPQVQRDQLRHLLGLADQYADTLDLRVQSFSGASLNASTFQLLDFESPRLPTLGWLESTIFLEVVHDPKRIETLDFLYSRVEQIALDRDESLRLIDQIASQIR</sequence>
<dbReference type="RefSeq" id="WP_195127518.1">
    <property type="nucleotide sequence ID" value="NZ_JADLQX010000001.1"/>
</dbReference>
<accession>A0ABS0CIP0</accession>
<gene>
    <name evidence="2" type="ORF">IU459_01045</name>
</gene>
<dbReference type="Pfam" id="PF19054">
    <property type="entry name" value="DUF5753"/>
    <property type="match status" value="1"/>
</dbReference>
<proteinExistence type="predicted"/>
<evidence type="ECO:0000313" key="3">
    <source>
        <dbReference type="Proteomes" id="UP000702209"/>
    </source>
</evidence>
<organism evidence="2 3">
    <name type="scientific">Nocardia amamiensis</name>
    <dbReference type="NCBI Taxonomy" id="404578"/>
    <lineage>
        <taxon>Bacteria</taxon>
        <taxon>Bacillati</taxon>
        <taxon>Actinomycetota</taxon>
        <taxon>Actinomycetes</taxon>
        <taxon>Mycobacteriales</taxon>
        <taxon>Nocardiaceae</taxon>
        <taxon>Nocardia</taxon>
    </lineage>
</organism>
<dbReference type="EMBL" id="JADLQX010000001">
    <property type="protein sequence ID" value="MBF6296126.1"/>
    <property type="molecule type" value="Genomic_DNA"/>
</dbReference>
<dbReference type="InterPro" id="IPR043917">
    <property type="entry name" value="DUF5753"/>
</dbReference>